<protein>
    <submittedName>
        <fullName evidence="2">Uncharacterized protein</fullName>
    </submittedName>
</protein>
<reference evidence="2" key="1">
    <citation type="journal article" date="2020" name="Nature">
        <title>Giant virus diversity and host interactions through global metagenomics.</title>
        <authorList>
            <person name="Schulz F."/>
            <person name="Roux S."/>
            <person name="Paez-Espino D."/>
            <person name="Jungbluth S."/>
            <person name="Walsh D.A."/>
            <person name="Denef V.J."/>
            <person name="McMahon K.D."/>
            <person name="Konstantinidis K.T."/>
            <person name="Eloe-Fadrosh E.A."/>
            <person name="Kyrpides N.C."/>
            <person name="Woyke T."/>
        </authorList>
    </citation>
    <scope>NUCLEOTIDE SEQUENCE</scope>
    <source>
        <strain evidence="2">GVMAG-M-3300021964-36</strain>
    </source>
</reference>
<dbReference type="AlphaFoldDB" id="A0A6C0CU38"/>
<feature type="region of interest" description="Disordered" evidence="1">
    <location>
        <begin position="41"/>
        <end position="75"/>
    </location>
</feature>
<evidence type="ECO:0000313" key="2">
    <source>
        <dbReference type="EMBL" id="QHT07682.1"/>
    </source>
</evidence>
<feature type="compositionally biased region" description="Basic and acidic residues" evidence="1">
    <location>
        <begin position="65"/>
        <end position="75"/>
    </location>
</feature>
<dbReference type="EMBL" id="MN739484">
    <property type="protein sequence ID" value="QHT07682.1"/>
    <property type="molecule type" value="Genomic_DNA"/>
</dbReference>
<accession>A0A6C0CU38</accession>
<proteinExistence type="predicted"/>
<sequence>MPPKKNQLKGGLFDPSSMNVTLMKSVSDIQMLGNDKLADTYSSRNYMNASGGKKNPKKPTTKKTPSKEGKKPNKK</sequence>
<organism evidence="2">
    <name type="scientific">viral metagenome</name>
    <dbReference type="NCBI Taxonomy" id="1070528"/>
    <lineage>
        <taxon>unclassified sequences</taxon>
        <taxon>metagenomes</taxon>
        <taxon>organismal metagenomes</taxon>
    </lineage>
</organism>
<name>A0A6C0CU38_9ZZZZ</name>
<evidence type="ECO:0000256" key="1">
    <source>
        <dbReference type="SAM" id="MobiDB-lite"/>
    </source>
</evidence>